<reference evidence="2 3" key="1">
    <citation type="journal article" date="2012" name="J. Bacteriol.">
        <title>Genome Sequence of Nitratireductor indicus Type Strain C115.</title>
        <authorList>
            <person name="Lai Q."/>
            <person name="Li G."/>
            <person name="Yu Z."/>
            <person name="Shao Z."/>
        </authorList>
    </citation>
    <scope>NUCLEOTIDE SEQUENCE [LARGE SCALE GENOMIC DNA]</scope>
    <source>
        <strain evidence="2 3">C115</strain>
    </source>
</reference>
<protein>
    <submittedName>
        <fullName evidence="2">Uncharacterized protein</fullName>
    </submittedName>
</protein>
<feature type="transmembrane region" description="Helical" evidence="1">
    <location>
        <begin position="177"/>
        <end position="201"/>
    </location>
</feature>
<keyword evidence="3" id="KW-1185">Reference proteome</keyword>
<dbReference type="eggNOG" id="ENOG502ZAEF">
    <property type="taxonomic scope" value="Bacteria"/>
</dbReference>
<evidence type="ECO:0000256" key="1">
    <source>
        <dbReference type="SAM" id="Phobius"/>
    </source>
</evidence>
<evidence type="ECO:0000313" key="3">
    <source>
        <dbReference type="Proteomes" id="UP000007374"/>
    </source>
</evidence>
<comment type="caution">
    <text evidence="2">The sequence shown here is derived from an EMBL/GenBank/DDBJ whole genome shotgun (WGS) entry which is preliminary data.</text>
</comment>
<dbReference type="PATRIC" id="fig|1231190.3.peg.1328"/>
<evidence type="ECO:0000313" key="2">
    <source>
        <dbReference type="EMBL" id="EKF43621.1"/>
    </source>
</evidence>
<keyword evidence="1" id="KW-1133">Transmembrane helix</keyword>
<dbReference type="EMBL" id="AMSI01000003">
    <property type="protein sequence ID" value="EKF43621.1"/>
    <property type="molecule type" value="Genomic_DNA"/>
</dbReference>
<keyword evidence="1" id="KW-0812">Transmembrane</keyword>
<dbReference type="OrthoDB" id="9808451at2"/>
<dbReference type="Proteomes" id="UP000007374">
    <property type="component" value="Unassembled WGS sequence"/>
</dbReference>
<accession>K2P8V7</accession>
<dbReference type="RefSeq" id="WP_009449823.1">
    <property type="nucleotide sequence ID" value="NZ_AMSI01000003.1"/>
</dbReference>
<dbReference type="STRING" id="721133.SAMN05216176_10142"/>
<keyword evidence="1" id="KW-0472">Membrane</keyword>
<proteinExistence type="predicted"/>
<organism evidence="2 3">
    <name type="scientific">Nitratireductor indicus C115</name>
    <dbReference type="NCBI Taxonomy" id="1231190"/>
    <lineage>
        <taxon>Bacteria</taxon>
        <taxon>Pseudomonadati</taxon>
        <taxon>Pseudomonadota</taxon>
        <taxon>Alphaproteobacteria</taxon>
        <taxon>Hyphomicrobiales</taxon>
        <taxon>Phyllobacteriaceae</taxon>
        <taxon>Nitratireductor</taxon>
    </lineage>
</organism>
<dbReference type="AlphaFoldDB" id="K2P8V7"/>
<sequence length="214" mass="23250">MSEAGKTLGNATNVRSLADAVREMKNAAADRSDVVVDMREASRARLDLLVQELEPVFAEVPKDDPFFDLAISSGEQPRLWIDVVAHVTMGRDRRTYRFLRDTRLGRVVLAESTEIKPVADQVTRYIAERIVERQRAVEGEVEAVPRSAVEEAPVEDTAQSSLASLEEKKGRTGGAKAFWSGLFLVLLGGLVGAVGVVLAFLDRLPGLGAIFSGS</sequence>
<gene>
    <name evidence="2" type="ORF">NA8A_06298</name>
</gene>
<name>K2P8V7_9HYPH</name>